<comment type="caution">
    <text evidence="2">The sequence shown here is derived from an EMBL/GenBank/DDBJ whole genome shotgun (WGS) entry which is preliminary data.</text>
</comment>
<dbReference type="GO" id="GO:0071111">
    <property type="term" value="F:cyclic-guanylate-specific phosphodiesterase activity"/>
    <property type="evidence" value="ECO:0007669"/>
    <property type="project" value="InterPro"/>
</dbReference>
<dbReference type="InterPro" id="IPR050706">
    <property type="entry name" value="Cyclic-di-GMP_PDE-like"/>
</dbReference>
<dbReference type="Gene3D" id="3.20.20.450">
    <property type="entry name" value="EAL domain"/>
    <property type="match status" value="1"/>
</dbReference>
<proteinExistence type="predicted"/>
<dbReference type="RefSeq" id="WP_146789870.1">
    <property type="nucleotide sequence ID" value="NZ_VOLT01000009.1"/>
</dbReference>
<gene>
    <name evidence="2" type="ORF">ESZ36_16445</name>
</gene>
<dbReference type="PANTHER" id="PTHR33121">
    <property type="entry name" value="CYCLIC DI-GMP PHOSPHODIESTERASE PDEF"/>
    <property type="match status" value="1"/>
</dbReference>
<protein>
    <submittedName>
        <fullName evidence="2">EAL domain-containing protein</fullName>
    </submittedName>
</protein>
<feature type="domain" description="EAL" evidence="1">
    <location>
        <begin position="1"/>
        <end position="239"/>
    </location>
</feature>
<sequence length="239" mass="27129">MTINKRKALNKVDRETPIKDIIAYYQPIVAFENQRIVGYEALARKVIAEKVQAPIEWLPQILSEDNGSERLTKHMLELVLDKMSQVSDDKYISVNFEIEDIDNANLHQVIQRFEAEKLSHRLVIELTERGELCNCPPEAIQKLKELNFRLAFDDFGSGAARLLSLIDFQPNVIKLDKIVTDRINESAVQSIIKALSEWCQSNGTKVLAEGIEEHSQINHCISAGISYGQGYYFGQPAKL</sequence>
<reference evidence="2 3" key="1">
    <citation type="submission" date="2019-07" db="EMBL/GenBank/DDBJ databases">
        <title>Genomes of sea-ice associated Colwellia species.</title>
        <authorList>
            <person name="Bowman J.P."/>
        </authorList>
    </citation>
    <scope>NUCLEOTIDE SEQUENCE [LARGE SCALE GENOMIC DNA]</scope>
    <source>
        <strain evidence="2 3">ACAM 459</strain>
    </source>
</reference>
<dbReference type="PROSITE" id="PS50883">
    <property type="entry name" value="EAL"/>
    <property type="match status" value="1"/>
</dbReference>
<accession>A0A5C6QA26</accession>
<dbReference type="SMART" id="SM00052">
    <property type="entry name" value="EAL"/>
    <property type="match status" value="1"/>
</dbReference>
<dbReference type="Pfam" id="PF00563">
    <property type="entry name" value="EAL"/>
    <property type="match status" value="1"/>
</dbReference>
<evidence type="ECO:0000259" key="1">
    <source>
        <dbReference type="PROSITE" id="PS50883"/>
    </source>
</evidence>
<evidence type="ECO:0000313" key="3">
    <source>
        <dbReference type="Proteomes" id="UP000321822"/>
    </source>
</evidence>
<name>A0A5C6QA26_9GAMM</name>
<dbReference type="InterPro" id="IPR035919">
    <property type="entry name" value="EAL_sf"/>
</dbReference>
<dbReference type="OrthoDB" id="9813903at2"/>
<dbReference type="Proteomes" id="UP000321822">
    <property type="component" value="Unassembled WGS sequence"/>
</dbReference>
<keyword evidence="3" id="KW-1185">Reference proteome</keyword>
<dbReference type="PANTHER" id="PTHR33121:SF15">
    <property type="entry name" value="BLUE LIGHT- AND TEMPERATURE-REGULATED ANTIREPRESSOR BLUF"/>
    <property type="match status" value="1"/>
</dbReference>
<dbReference type="EMBL" id="VOLT01000009">
    <property type="protein sequence ID" value="TWX65894.1"/>
    <property type="molecule type" value="Genomic_DNA"/>
</dbReference>
<dbReference type="InterPro" id="IPR001633">
    <property type="entry name" value="EAL_dom"/>
</dbReference>
<organism evidence="2 3">
    <name type="scientific">Colwellia demingiae</name>
    <dbReference type="NCBI Taxonomy" id="89401"/>
    <lineage>
        <taxon>Bacteria</taxon>
        <taxon>Pseudomonadati</taxon>
        <taxon>Pseudomonadota</taxon>
        <taxon>Gammaproteobacteria</taxon>
        <taxon>Alteromonadales</taxon>
        <taxon>Colwelliaceae</taxon>
        <taxon>Colwellia</taxon>
    </lineage>
</organism>
<dbReference type="AlphaFoldDB" id="A0A5C6QA26"/>
<dbReference type="SUPFAM" id="SSF141868">
    <property type="entry name" value="EAL domain-like"/>
    <property type="match status" value="1"/>
</dbReference>
<dbReference type="CDD" id="cd01948">
    <property type="entry name" value="EAL"/>
    <property type="match status" value="1"/>
</dbReference>
<evidence type="ECO:0000313" key="2">
    <source>
        <dbReference type="EMBL" id="TWX65894.1"/>
    </source>
</evidence>